<feature type="compositionally biased region" description="Pro residues" evidence="2">
    <location>
        <begin position="1"/>
        <end position="17"/>
    </location>
</feature>
<protein>
    <recommendedName>
        <fullName evidence="5">DnaJ domain-containing protein</fullName>
    </recommendedName>
</protein>
<evidence type="ECO:0000313" key="3">
    <source>
        <dbReference type="EMBL" id="SDM13068.1"/>
    </source>
</evidence>
<feature type="coiled-coil region" evidence="1">
    <location>
        <begin position="41"/>
        <end position="100"/>
    </location>
</feature>
<gene>
    <name evidence="3" type="ORF">SAMN05428957_102487</name>
</gene>
<evidence type="ECO:0000313" key="4">
    <source>
        <dbReference type="Proteomes" id="UP000198552"/>
    </source>
</evidence>
<keyword evidence="1" id="KW-0175">Coiled coil</keyword>
<name>A0A1G9QPY6_9BURK</name>
<evidence type="ECO:0008006" key="5">
    <source>
        <dbReference type="Google" id="ProtNLM"/>
    </source>
</evidence>
<evidence type="ECO:0000256" key="1">
    <source>
        <dbReference type="SAM" id="Coils"/>
    </source>
</evidence>
<proteinExistence type="predicted"/>
<dbReference type="OrthoDB" id="114754at2"/>
<dbReference type="RefSeq" id="WP_091567362.1">
    <property type="nucleotide sequence ID" value="NZ_FNHP01000002.1"/>
</dbReference>
<organism evidence="3 4">
    <name type="scientific">Oryzisolibacter propanilivorax</name>
    <dbReference type="NCBI Taxonomy" id="1527607"/>
    <lineage>
        <taxon>Bacteria</taxon>
        <taxon>Pseudomonadati</taxon>
        <taxon>Pseudomonadota</taxon>
        <taxon>Betaproteobacteria</taxon>
        <taxon>Burkholderiales</taxon>
        <taxon>Comamonadaceae</taxon>
        <taxon>Oryzisolibacter</taxon>
    </lineage>
</organism>
<reference evidence="4" key="1">
    <citation type="submission" date="2016-10" db="EMBL/GenBank/DDBJ databases">
        <authorList>
            <person name="Varghese N."/>
            <person name="Submissions S."/>
        </authorList>
    </citation>
    <scope>NUCLEOTIDE SEQUENCE [LARGE SCALE GENOMIC DNA]</scope>
    <source>
        <strain evidence="4">EPL6</strain>
    </source>
</reference>
<dbReference type="EMBL" id="FNHP01000002">
    <property type="protein sequence ID" value="SDM13068.1"/>
    <property type="molecule type" value="Genomic_DNA"/>
</dbReference>
<dbReference type="Proteomes" id="UP000198552">
    <property type="component" value="Unassembled WGS sequence"/>
</dbReference>
<evidence type="ECO:0000256" key="2">
    <source>
        <dbReference type="SAM" id="MobiDB-lite"/>
    </source>
</evidence>
<feature type="compositionally biased region" description="Low complexity" evidence="2">
    <location>
        <begin position="215"/>
        <end position="226"/>
    </location>
</feature>
<feature type="region of interest" description="Disordered" evidence="2">
    <location>
        <begin position="1"/>
        <end position="25"/>
    </location>
</feature>
<feature type="region of interest" description="Disordered" evidence="2">
    <location>
        <begin position="203"/>
        <end position="226"/>
    </location>
</feature>
<accession>A0A1G9QPY6</accession>
<dbReference type="AlphaFoldDB" id="A0A1G9QPY6"/>
<feature type="coiled-coil region" evidence="1">
    <location>
        <begin position="302"/>
        <end position="392"/>
    </location>
</feature>
<sequence>MTASPPPADDLSPPPSCPDAAAPAPAQALQRLKVAPAEQPLSAAQKKFNRLLARVNSLERQLEQLQQSADALRAPHLQRMDALRQRMAQAQRAMAQLLHARLQRPGLTAAQQRAVRALLRDLVHAVPPSPQPEPEWAALRAAYPRPVPAAPSPEALQQLLDVLSAASGETLELSDLEDAGSPEALIEALAERLHAQDEARRAAAAERRARRKTTARQAEAQAQAQDARSALRGIYRQLASSLHPDREPDPAERERKHALMSQANTAHERGDLLALLRLQLAAEQVDEAAMARLGDARLQSLCLLLQRQVGTLDRELAEAEARLAHELGVQVRAADPRRLLEADLQALQDELQNLAEGMEHDVHALQDDDKALKAWLREQARLAREHERAAREMTGFGFQF</sequence>
<keyword evidence="4" id="KW-1185">Reference proteome</keyword>
<dbReference type="STRING" id="1527607.SAMN05428957_102487"/>